<organism evidence="3 4">
    <name type="scientific">Nonomuraea guangzhouensis</name>
    <dbReference type="NCBI Taxonomy" id="1291555"/>
    <lineage>
        <taxon>Bacteria</taxon>
        <taxon>Bacillati</taxon>
        <taxon>Actinomycetota</taxon>
        <taxon>Actinomycetes</taxon>
        <taxon>Streptosporangiales</taxon>
        <taxon>Streptosporangiaceae</taxon>
        <taxon>Nonomuraea</taxon>
    </lineage>
</organism>
<dbReference type="Proteomes" id="UP001597097">
    <property type="component" value="Unassembled WGS sequence"/>
</dbReference>
<evidence type="ECO:0008006" key="5">
    <source>
        <dbReference type="Google" id="ProtNLM"/>
    </source>
</evidence>
<sequence length="164" mass="17475">MRRLAAVFLTFALTACGGPAVPEADQGTNTATPEPSRAELTNTSLTCDSGELDIVNLPAGVERAGTFARVKSLRARLKVRGVRWRKNDEELLVAVVCGVHGAERFATLVSRSSLGAYHGKPALRWRTRGGLSNFMWLERPGTAVYIGATPGLARDIEKVAAGVG</sequence>
<keyword evidence="4" id="KW-1185">Reference proteome</keyword>
<accession>A0ABW4G420</accession>
<evidence type="ECO:0000313" key="3">
    <source>
        <dbReference type="EMBL" id="MFD1537329.1"/>
    </source>
</evidence>
<name>A0ABW4G420_9ACTN</name>
<evidence type="ECO:0000256" key="1">
    <source>
        <dbReference type="SAM" id="MobiDB-lite"/>
    </source>
</evidence>
<dbReference type="PROSITE" id="PS51257">
    <property type="entry name" value="PROKAR_LIPOPROTEIN"/>
    <property type="match status" value="1"/>
</dbReference>
<reference evidence="4" key="1">
    <citation type="journal article" date="2019" name="Int. J. Syst. Evol. Microbiol.">
        <title>The Global Catalogue of Microorganisms (GCM) 10K type strain sequencing project: providing services to taxonomists for standard genome sequencing and annotation.</title>
        <authorList>
            <consortium name="The Broad Institute Genomics Platform"/>
            <consortium name="The Broad Institute Genome Sequencing Center for Infectious Disease"/>
            <person name="Wu L."/>
            <person name="Ma J."/>
        </authorList>
    </citation>
    <scope>NUCLEOTIDE SEQUENCE [LARGE SCALE GENOMIC DNA]</scope>
    <source>
        <strain evidence="4">CGMCC 1.15399</strain>
    </source>
</reference>
<feature type="chain" id="PRO_5047462611" description="DUF3558 domain-containing protein" evidence="2">
    <location>
        <begin position="21"/>
        <end position="164"/>
    </location>
</feature>
<proteinExistence type="predicted"/>
<feature type="compositionally biased region" description="Polar residues" evidence="1">
    <location>
        <begin position="26"/>
        <end position="41"/>
    </location>
</feature>
<feature type="signal peptide" evidence="2">
    <location>
        <begin position="1"/>
        <end position="20"/>
    </location>
</feature>
<evidence type="ECO:0000313" key="4">
    <source>
        <dbReference type="Proteomes" id="UP001597097"/>
    </source>
</evidence>
<keyword evidence="2" id="KW-0732">Signal</keyword>
<dbReference type="EMBL" id="JBHUCM010000010">
    <property type="protein sequence ID" value="MFD1537329.1"/>
    <property type="molecule type" value="Genomic_DNA"/>
</dbReference>
<evidence type="ECO:0000256" key="2">
    <source>
        <dbReference type="SAM" id="SignalP"/>
    </source>
</evidence>
<protein>
    <recommendedName>
        <fullName evidence="5">DUF3558 domain-containing protein</fullName>
    </recommendedName>
</protein>
<feature type="region of interest" description="Disordered" evidence="1">
    <location>
        <begin position="22"/>
        <end position="41"/>
    </location>
</feature>
<dbReference type="RefSeq" id="WP_219534840.1">
    <property type="nucleotide sequence ID" value="NZ_JAHKRM010000023.1"/>
</dbReference>
<gene>
    <name evidence="3" type="ORF">ACFSJ0_09810</name>
</gene>
<comment type="caution">
    <text evidence="3">The sequence shown here is derived from an EMBL/GenBank/DDBJ whole genome shotgun (WGS) entry which is preliminary data.</text>
</comment>